<gene>
    <name evidence="1" type="ORF">Cvel_27458</name>
</gene>
<dbReference type="VEuPathDB" id="CryptoDB:Cvel_27458"/>
<accession>A0A0G4HHA5</accession>
<proteinExistence type="predicted"/>
<name>A0A0G4HHA5_9ALVE</name>
<protein>
    <submittedName>
        <fullName evidence="1">Uncharacterized protein</fullName>
    </submittedName>
</protein>
<sequence length="206" mass="23345">MAVEYDGQQSVKVRVGLVSEHLRRASDAPGDHLLIGALRGEHDTLFNHLNIRVPPDKDINRALIRVTVNFFLDAIAAEASLFLAENSIFSNSDTKILEKRIETIQNGAAMSFASFFNPHRGRLEDDYHPVDTSDAWQNAYRRVDPLNVHLSVSHKNRRSHCILICSGFIVEGDCDAPIIGRVEEKQQWVAFVTDHTPEWRLEVQTF</sequence>
<reference evidence="1" key="1">
    <citation type="submission" date="2014-11" db="EMBL/GenBank/DDBJ databases">
        <authorList>
            <person name="Otto D Thomas"/>
            <person name="Naeem Raeece"/>
        </authorList>
    </citation>
    <scope>NUCLEOTIDE SEQUENCE</scope>
</reference>
<evidence type="ECO:0000313" key="1">
    <source>
        <dbReference type="EMBL" id="CEM43329.1"/>
    </source>
</evidence>
<dbReference type="AlphaFoldDB" id="A0A0G4HHA5"/>
<dbReference type="EMBL" id="CDMZ01002660">
    <property type="protein sequence ID" value="CEM43329.1"/>
    <property type="molecule type" value="Genomic_DNA"/>
</dbReference>
<organism evidence="1">
    <name type="scientific">Chromera velia CCMP2878</name>
    <dbReference type="NCBI Taxonomy" id="1169474"/>
    <lineage>
        <taxon>Eukaryota</taxon>
        <taxon>Sar</taxon>
        <taxon>Alveolata</taxon>
        <taxon>Colpodellida</taxon>
        <taxon>Chromeraceae</taxon>
        <taxon>Chromera</taxon>
    </lineage>
</organism>